<dbReference type="EMBL" id="CZKA01000023">
    <property type="protein sequence ID" value="CUR55749.1"/>
    <property type="molecule type" value="Genomic_DNA"/>
</dbReference>
<protein>
    <recommendedName>
        <fullName evidence="2">Glycosyltransferase</fullName>
    </recommendedName>
</protein>
<dbReference type="AlphaFoldDB" id="A0A2P2C169"/>
<dbReference type="Gene3D" id="3.90.550.10">
    <property type="entry name" value="Spore Coat Polysaccharide Biosynthesis Protein SpsA, Chain A"/>
    <property type="match status" value="1"/>
</dbReference>
<reference evidence="1" key="1">
    <citation type="submission" date="2015-08" db="EMBL/GenBank/DDBJ databases">
        <authorList>
            <person name="Babu N.S."/>
            <person name="Beckwith C.J."/>
            <person name="Beseler K.G."/>
            <person name="Brison A."/>
            <person name="Carone J.V."/>
            <person name="Caskin T.P."/>
            <person name="Diamond M."/>
            <person name="Durham M.E."/>
            <person name="Foxe J.M."/>
            <person name="Go M."/>
            <person name="Henderson B.A."/>
            <person name="Jones I.B."/>
            <person name="McGettigan J.A."/>
            <person name="Micheletti S.J."/>
            <person name="Nasrallah M.E."/>
            <person name="Ortiz D."/>
            <person name="Piller C.R."/>
            <person name="Privatt S.R."/>
            <person name="Schneider S.L."/>
            <person name="Sharp S."/>
            <person name="Smith T.C."/>
            <person name="Stanton J.D."/>
            <person name="Ullery H.E."/>
            <person name="Wilson R.J."/>
            <person name="Serrano M.G."/>
            <person name="Buck G."/>
            <person name="Lee V."/>
            <person name="Wang Y."/>
            <person name="Carvalho R."/>
            <person name="Voegtly L."/>
            <person name="Shi R."/>
            <person name="Duckworth R."/>
            <person name="Johnson A."/>
            <person name="Loviza R."/>
            <person name="Walstead R."/>
            <person name="Shah Z."/>
            <person name="Kiflezghi M."/>
            <person name="Wade K."/>
            <person name="Ball S.L."/>
            <person name="Bradley K.W."/>
            <person name="Asai D.J."/>
            <person name="Bowman C.A."/>
            <person name="Russell D.A."/>
            <person name="Pope W.H."/>
            <person name="Jacobs-Sera D."/>
            <person name="Hendrix R.W."/>
            <person name="Hatfull G.F."/>
        </authorList>
    </citation>
    <scope>NUCLEOTIDE SEQUENCE</scope>
</reference>
<accession>A0A2P2C169</accession>
<sequence length="217" mass="22514">MTPRGLVVAKAPVAGSSKTRLGVDIGMAAAADVAAAALLDTVRACTEAFGAANCHLALEGRLAGAVEGTSIARQVRGWNVFAQHPGDFGSRLANAHFATGPGPVVQIGMDTPQVQPSMLREAAAGLQDHDAVLGPAEDGGWWVLALRDPQDAALLVGVPMSTPDTLLYTREALESAGMSVGTTRTLRDVDTVPDAEVVATEVPDSHFARAWARTGRR</sequence>
<organism evidence="1">
    <name type="scientific">metagenome</name>
    <dbReference type="NCBI Taxonomy" id="256318"/>
    <lineage>
        <taxon>unclassified sequences</taxon>
        <taxon>metagenomes</taxon>
    </lineage>
</organism>
<dbReference type="PANTHER" id="PTHR36529:SF1">
    <property type="entry name" value="GLYCOSYLTRANSFERASE"/>
    <property type="match status" value="1"/>
</dbReference>
<evidence type="ECO:0008006" key="2">
    <source>
        <dbReference type="Google" id="ProtNLM"/>
    </source>
</evidence>
<name>A0A2P2C169_9ZZZZ</name>
<dbReference type="PANTHER" id="PTHR36529">
    <property type="entry name" value="SLL1095 PROTEIN"/>
    <property type="match status" value="1"/>
</dbReference>
<gene>
    <name evidence="1" type="ORF">NOCA230081</name>
</gene>
<proteinExistence type="predicted"/>
<dbReference type="Pfam" id="PF09837">
    <property type="entry name" value="DUF2064"/>
    <property type="match status" value="1"/>
</dbReference>
<dbReference type="InterPro" id="IPR018641">
    <property type="entry name" value="Trfase_1_rSAM/seldom-assoc"/>
</dbReference>
<dbReference type="InterPro" id="IPR029044">
    <property type="entry name" value="Nucleotide-diphossugar_trans"/>
</dbReference>
<evidence type="ECO:0000313" key="1">
    <source>
        <dbReference type="EMBL" id="CUR55749.1"/>
    </source>
</evidence>
<dbReference type="SUPFAM" id="SSF53448">
    <property type="entry name" value="Nucleotide-diphospho-sugar transferases"/>
    <property type="match status" value="1"/>
</dbReference>